<dbReference type="RefSeq" id="WP_073992544.1">
    <property type="nucleotide sequence ID" value="NZ_FQYT01000003.1"/>
</dbReference>
<dbReference type="Pfam" id="PF20536">
    <property type="entry name" value="DUF6751"/>
    <property type="match status" value="1"/>
</dbReference>
<gene>
    <name evidence="1" type="ORF">SAMN02745691_00240</name>
</gene>
<dbReference type="InterPro" id="IPR046639">
    <property type="entry name" value="DUF6751"/>
</dbReference>
<evidence type="ECO:0000313" key="1">
    <source>
        <dbReference type="EMBL" id="SHI42822.1"/>
    </source>
</evidence>
<protein>
    <submittedName>
        <fullName evidence="1">Uncharacterized protein</fullName>
    </submittedName>
</protein>
<sequence>MPNPSYIDTVTIYNRYKALNSTETWFRTVLHNVFYKSSIVQTVTGSNILTMASSYILRIPESGNYANRESWEAMDDKAGHFTLGVDDIIVLGEVSDTVTATSPNTATNLLTKYKPDAFRIKSFSDNSRMVGGHYRVNGV</sequence>
<keyword evidence="2" id="KW-1185">Reference proteome</keyword>
<name>A0A1M6B256_9FIRM</name>
<dbReference type="OrthoDB" id="2053246at2"/>
<accession>A0A1M6B256</accession>
<organism evidence="1 2">
    <name type="scientific">Parasporobacterium paucivorans DSM 15970</name>
    <dbReference type="NCBI Taxonomy" id="1122934"/>
    <lineage>
        <taxon>Bacteria</taxon>
        <taxon>Bacillati</taxon>
        <taxon>Bacillota</taxon>
        <taxon>Clostridia</taxon>
        <taxon>Lachnospirales</taxon>
        <taxon>Lachnospiraceae</taxon>
        <taxon>Parasporobacterium</taxon>
    </lineage>
</organism>
<dbReference type="EMBL" id="FQYT01000003">
    <property type="protein sequence ID" value="SHI42822.1"/>
    <property type="molecule type" value="Genomic_DNA"/>
</dbReference>
<evidence type="ECO:0000313" key="2">
    <source>
        <dbReference type="Proteomes" id="UP000184342"/>
    </source>
</evidence>
<dbReference type="AlphaFoldDB" id="A0A1M6B256"/>
<proteinExistence type="predicted"/>
<dbReference type="Proteomes" id="UP000184342">
    <property type="component" value="Unassembled WGS sequence"/>
</dbReference>
<dbReference type="STRING" id="1122934.SAMN02745691_00240"/>
<reference evidence="1 2" key="1">
    <citation type="submission" date="2016-11" db="EMBL/GenBank/DDBJ databases">
        <authorList>
            <person name="Jaros S."/>
            <person name="Januszkiewicz K."/>
            <person name="Wedrychowicz H."/>
        </authorList>
    </citation>
    <scope>NUCLEOTIDE SEQUENCE [LARGE SCALE GENOMIC DNA]</scope>
    <source>
        <strain evidence="1 2">DSM 15970</strain>
    </source>
</reference>